<dbReference type="Gene3D" id="1.10.10.60">
    <property type="entry name" value="Homeodomain-like"/>
    <property type="match status" value="1"/>
</dbReference>
<dbReference type="EMBL" id="JAGETZ010000002">
    <property type="protein sequence ID" value="MBO2008560.1"/>
    <property type="molecule type" value="Genomic_DNA"/>
</dbReference>
<gene>
    <name evidence="5" type="ORF">J4E00_05815</name>
</gene>
<comment type="caution">
    <text evidence="5">The sequence shown here is derived from an EMBL/GenBank/DDBJ whole genome shotgun (WGS) entry which is preliminary data.</text>
</comment>
<organism evidence="5 6">
    <name type="scientific">Hymenobacter negativus</name>
    <dbReference type="NCBI Taxonomy" id="2795026"/>
    <lineage>
        <taxon>Bacteria</taxon>
        <taxon>Pseudomonadati</taxon>
        <taxon>Bacteroidota</taxon>
        <taxon>Cytophagia</taxon>
        <taxon>Cytophagales</taxon>
        <taxon>Hymenobacteraceae</taxon>
        <taxon>Hymenobacter</taxon>
    </lineage>
</organism>
<dbReference type="InterPro" id="IPR020449">
    <property type="entry name" value="Tscrpt_reg_AraC-type_HTH"/>
</dbReference>
<reference evidence="5 6" key="1">
    <citation type="submission" date="2021-03" db="EMBL/GenBank/DDBJ databases">
        <authorList>
            <person name="Kim M.K."/>
        </authorList>
    </citation>
    <scope>NUCLEOTIDE SEQUENCE [LARGE SCALE GENOMIC DNA]</scope>
    <source>
        <strain evidence="5 6">BT442</strain>
    </source>
</reference>
<dbReference type="PANTHER" id="PTHR43280:SF32">
    <property type="entry name" value="TRANSCRIPTIONAL REGULATORY PROTEIN"/>
    <property type="match status" value="1"/>
</dbReference>
<sequence>MHAPAITTYAFRPDLPQELELTTIGQAMRTFRPLLIEPSRAAFYHIIWVQRGHATHTVDFQSVALGPGSMLFVSPQRVHTFDATANYEGQVLLFTDAFFTRSEADRQFLRTTILYHDLLDIPLVQAEGVASTFGVLFGQLEAELAQPGDPYQQVVLQNLLHNLLLLAERARLQQGFRPLAKGPDLDYTELYRDLLEAQFRQLRLVRTYAAQLNVTEKRLAQATAKTLGKSPKELIDDRVTLEAKRLLVHTRASIKEIGFELGFDEPTNFIKYFRRQAGLTPIEFREMNPA</sequence>
<proteinExistence type="predicted"/>
<dbReference type="SUPFAM" id="SSF51215">
    <property type="entry name" value="Regulatory protein AraC"/>
    <property type="match status" value="1"/>
</dbReference>
<dbReference type="Pfam" id="PF02311">
    <property type="entry name" value="AraC_binding"/>
    <property type="match status" value="1"/>
</dbReference>
<evidence type="ECO:0000256" key="1">
    <source>
        <dbReference type="ARBA" id="ARBA00023015"/>
    </source>
</evidence>
<dbReference type="Proteomes" id="UP000664369">
    <property type="component" value="Unassembled WGS sequence"/>
</dbReference>
<dbReference type="SUPFAM" id="SSF46689">
    <property type="entry name" value="Homeodomain-like"/>
    <property type="match status" value="1"/>
</dbReference>
<keyword evidence="1" id="KW-0805">Transcription regulation</keyword>
<evidence type="ECO:0000313" key="5">
    <source>
        <dbReference type="EMBL" id="MBO2008560.1"/>
    </source>
</evidence>
<evidence type="ECO:0000259" key="4">
    <source>
        <dbReference type="PROSITE" id="PS01124"/>
    </source>
</evidence>
<accession>A0ABS3QCV7</accession>
<dbReference type="InterPro" id="IPR037923">
    <property type="entry name" value="HTH-like"/>
</dbReference>
<name>A0ABS3QCV7_9BACT</name>
<dbReference type="InterPro" id="IPR014710">
    <property type="entry name" value="RmlC-like_jellyroll"/>
</dbReference>
<dbReference type="PROSITE" id="PS01124">
    <property type="entry name" value="HTH_ARAC_FAMILY_2"/>
    <property type="match status" value="1"/>
</dbReference>
<evidence type="ECO:0000256" key="3">
    <source>
        <dbReference type="ARBA" id="ARBA00023163"/>
    </source>
</evidence>
<evidence type="ECO:0000313" key="6">
    <source>
        <dbReference type="Proteomes" id="UP000664369"/>
    </source>
</evidence>
<dbReference type="SMART" id="SM00342">
    <property type="entry name" value="HTH_ARAC"/>
    <property type="match status" value="1"/>
</dbReference>
<dbReference type="Gene3D" id="2.60.120.10">
    <property type="entry name" value="Jelly Rolls"/>
    <property type="match status" value="1"/>
</dbReference>
<keyword evidence="6" id="KW-1185">Reference proteome</keyword>
<dbReference type="PANTHER" id="PTHR43280">
    <property type="entry name" value="ARAC-FAMILY TRANSCRIPTIONAL REGULATOR"/>
    <property type="match status" value="1"/>
</dbReference>
<evidence type="ECO:0000256" key="2">
    <source>
        <dbReference type="ARBA" id="ARBA00023125"/>
    </source>
</evidence>
<protein>
    <submittedName>
        <fullName evidence="5">Helix-turn-helix domain-containing protein</fullName>
    </submittedName>
</protein>
<dbReference type="InterPro" id="IPR018060">
    <property type="entry name" value="HTH_AraC"/>
</dbReference>
<dbReference type="PRINTS" id="PR00032">
    <property type="entry name" value="HTHARAC"/>
</dbReference>
<feature type="domain" description="HTH araC/xylS-type" evidence="4">
    <location>
        <begin position="189"/>
        <end position="287"/>
    </location>
</feature>
<dbReference type="InterPro" id="IPR009057">
    <property type="entry name" value="Homeodomain-like_sf"/>
</dbReference>
<dbReference type="Pfam" id="PF12833">
    <property type="entry name" value="HTH_18"/>
    <property type="match status" value="1"/>
</dbReference>
<keyword evidence="3" id="KW-0804">Transcription</keyword>
<dbReference type="RefSeq" id="WP_208174168.1">
    <property type="nucleotide sequence ID" value="NZ_JAGETZ010000002.1"/>
</dbReference>
<dbReference type="InterPro" id="IPR003313">
    <property type="entry name" value="AraC-bd"/>
</dbReference>
<keyword evidence="2" id="KW-0238">DNA-binding</keyword>